<dbReference type="CDD" id="cd00761">
    <property type="entry name" value="Glyco_tranf_GTA_type"/>
    <property type="match status" value="1"/>
</dbReference>
<dbReference type="PANTHER" id="PTHR43646:SF2">
    <property type="entry name" value="GLYCOSYLTRANSFERASE 2-LIKE DOMAIN-CONTAINING PROTEIN"/>
    <property type="match status" value="1"/>
</dbReference>
<dbReference type="GO" id="GO:0016757">
    <property type="term" value="F:glycosyltransferase activity"/>
    <property type="evidence" value="ECO:0007669"/>
    <property type="project" value="UniProtKB-KW"/>
</dbReference>
<dbReference type="GO" id="GO:0005886">
    <property type="term" value="C:plasma membrane"/>
    <property type="evidence" value="ECO:0007669"/>
    <property type="project" value="UniProtKB-SubCell"/>
</dbReference>
<feature type="domain" description="Glycosyltransferase 2-like" evidence="6">
    <location>
        <begin position="6"/>
        <end position="116"/>
    </location>
</feature>
<comment type="subcellular location">
    <subcellularLocation>
        <location evidence="1">Cell membrane</location>
    </subcellularLocation>
</comment>
<evidence type="ECO:0000256" key="2">
    <source>
        <dbReference type="ARBA" id="ARBA00022475"/>
    </source>
</evidence>
<evidence type="ECO:0000256" key="1">
    <source>
        <dbReference type="ARBA" id="ARBA00004236"/>
    </source>
</evidence>
<reference evidence="7" key="1">
    <citation type="submission" date="2016-04" db="EMBL/GenBank/DDBJ databases">
        <authorList>
            <person name="Evans L.H."/>
            <person name="Alamgir A."/>
            <person name="Owens N."/>
            <person name="Weber N.D."/>
            <person name="Virtaneva K."/>
            <person name="Barbian K."/>
            <person name="Babar A."/>
            <person name="Rosenke K."/>
        </authorList>
    </citation>
    <scope>NUCLEOTIDE SEQUENCE</scope>
    <source>
        <strain evidence="7">86</strain>
    </source>
</reference>
<dbReference type="PANTHER" id="PTHR43646">
    <property type="entry name" value="GLYCOSYLTRANSFERASE"/>
    <property type="match status" value="1"/>
</dbReference>
<dbReference type="Pfam" id="PF00535">
    <property type="entry name" value="Glycos_transf_2"/>
    <property type="match status" value="1"/>
</dbReference>
<dbReference type="AlphaFoldDB" id="A0A212KM25"/>
<dbReference type="Gene3D" id="3.90.550.10">
    <property type="entry name" value="Spore Coat Polysaccharide Biosynthesis Protein SpsA, Chain A"/>
    <property type="match status" value="1"/>
</dbReference>
<keyword evidence="2" id="KW-1003">Cell membrane</keyword>
<organism evidence="7">
    <name type="scientific">uncultured Alphaproteobacteria bacterium</name>
    <dbReference type="NCBI Taxonomy" id="91750"/>
    <lineage>
        <taxon>Bacteria</taxon>
        <taxon>Pseudomonadati</taxon>
        <taxon>Pseudomonadota</taxon>
        <taxon>Alphaproteobacteria</taxon>
        <taxon>environmental samples</taxon>
    </lineage>
</organism>
<dbReference type="InterPro" id="IPR029044">
    <property type="entry name" value="Nucleotide-diphossugar_trans"/>
</dbReference>
<keyword evidence="3" id="KW-0328">Glycosyltransferase</keyword>
<evidence type="ECO:0000256" key="5">
    <source>
        <dbReference type="ARBA" id="ARBA00023136"/>
    </source>
</evidence>
<keyword evidence="5" id="KW-0472">Membrane</keyword>
<sequence length="305" mass="33281">MTQVSYIVTVDNQLPYLEAMLASLRAQEGDHSREFVFVDDGSEDGSFDALIQRTRLWPRTLLIQQRRQGPTAAALAGAKAATGDTWIFLDADVVLNPAATRLGYEALKSGAADMILFPHAIAPAPLSYDFAMPPMPPEVRVADDPLLALLTEFPAPHRRMMMRRGVFRDPGLFDPAVYLPDVAPPLNAALTHTVGILDLALSAGRADAPSAQRRGGGQAEYDRSLAVTGFVAARPELSRRLRKAALRVAARRSWEAARKAHAGFTSRFFRLYLKTLLGWPMDAPAALKESLAAWDSAAIRRPPKG</sequence>
<evidence type="ECO:0000256" key="3">
    <source>
        <dbReference type="ARBA" id="ARBA00022676"/>
    </source>
</evidence>
<keyword evidence="4" id="KW-0808">Transferase</keyword>
<proteinExistence type="predicted"/>
<gene>
    <name evidence="7" type="ORF">KL86APRO_30212</name>
</gene>
<dbReference type="InterPro" id="IPR001173">
    <property type="entry name" value="Glyco_trans_2-like"/>
</dbReference>
<dbReference type="EMBL" id="FLUO01000003">
    <property type="protein sequence ID" value="SBW12721.1"/>
    <property type="molecule type" value="Genomic_DNA"/>
</dbReference>
<dbReference type="SUPFAM" id="SSF53448">
    <property type="entry name" value="Nucleotide-diphospho-sugar transferases"/>
    <property type="match status" value="1"/>
</dbReference>
<accession>A0A212KM25</accession>
<evidence type="ECO:0000313" key="7">
    <source>
        <dbReference type="EMBL" id="SBW12721.1"/>
    </source>
</evidence>
<evidence type="ECO:0000256" key="4">
    <source>
        <dbReference type="ARBA" id="ARBA00022679"/>
    </source>
</evidence>
<name>A0A212KM25_9PROT</name>
<evidence type="ECO:0000259" key="6">
    <source>
        <dbReference type="Pfam" id="PF00535"/>
    </source>
</evidence>
<protein>
    <recommendedName>
        <fullName evidence="6">Glycosyltransferase 2-like domain-containing protein</fullName>
    </recommendedName>
</protein>